<dbReference type="PANTHER" id="PTHR24321">
    <property type="entry name" value="DEHYDROGENASES, SHORT CHAIN"/>
    <property type="match status" value="1"/>
</dbReference>
<sequence length="282" mass="29147">MSSEDRAAKEIVVVIGPGSIGLAIARRVGTGRTLLLAGHDEKASQAAAEQLRGEGYEVAVRTTDISDPAQVEALAATAAEMGAVTQVIQAAGVSPTQATIERLLHVDLLGTAYVLDAFARVIAPGGAGIVVASMAGHRESPYTGEIEHALATTETSRLLALPFLQPDQIGSSVHAYAMSKRANSLRVQTAAAAWGKRGARVNAVSPGVIITPLALDELSGPRREWFETVREVSAAKRFGTSEEVAAAAAFLLGREAGFITGADLLMDGGVTAALRAGELTTP</sequence>
<evidence type="ECO:0000313" key="4">
    <source>
        <dbReference type="Proteomes" id="UP000502665"/>
    </source>
</evidence>
<dbReference type="RefSeq" id="WP_171401527.1">
    <property type="nucleotide sequence ID" value="NZ_CP049838.1"/>
</dbReference>
<dbReference type="GO" id="GO:0016491">
    <property type="term" value="F:oxidoreductase activity"/>
    <property type="evidence" value="ECO:0007669"/>
    <property type="project" value="UniProtKB-KW"/>
</dbReference>
<dbReference type="Pfam" id="PF13561">
    <property type="entry name" value="adh_short_C2"/>
    <property type="match status" value="1"/>
</dbReference>
<dbReference type="Gene3D" id="3.40.50.720">
    <property type="entry name" value="NAD(P)-binding Rossmann-like Domain"/>
    <property type="match status" value="1"/>
</dbReference>
<protein>
    <submittedName>
        <fullName evidence="3">SDR family oxidoreductase</fullName>
    </submittedName>
</protein>
<dbReference type="Proteomes" id="UP000502665">
    <property type="component" value="Chromosome"/>
</dbReference>
<dbReference type="EMBL" id="CP049838">
    <property type="protein sequence ID" value="QJT06210.1"/>
    <property type="molecule type" value="Genomic_DNA"/>
</dbReference>
<dbReference type="Pfam" id="PF00106">
    <property type="entry name" value="adh_short"/>
    <property type="match status" value="1"/>
</dbReference>
<evidence type="ECO:0000256" key="2">
    <source>
        <dbReference type="ARBA" id="ARBA00023002"/>
    </source>
</evidence>
<dbReference type="PRINTS" id="PR00081">
    <property type="entry name" value="GDHRDH"/>
</dbReference>
<dbReference type="InterPro" id="IPR002347">
    <property type="entry name" value="SDR_fam"/>
</dbReference>
<accession>A0A6M4X085</accession>
<gene>
    <name evidence="3" type="ORF">G9272_42725</name>
</gene>
<name>A0A6M4X085_9ACTN</name>
<dbReference type="AlphaFoldDB" id="A0A6M4X085"/>
<dbReference type="InterPro" id="IPR036291">
    <property type="entry name" value="NAD(P)-bd_dom_sf"/>
</dbReference>
<evidence type="ECO:0000256" key="1">
    <source>
        <dbReference type="ARBA" id="ARBA00006484"/>
    </source>
</evidence>
<organism evidence="3 4">
    <name type="scientific">Streptomyces asoensis</name>
    <dbReference type="NCBI Taxonomy" id="249586"/>
    <lineage>
        <taxon>Bacteria</taxon>
        <taxon>Bacillati</taxon>
        <taxon>Actinomycetota</taxon>
        <taxon>Actinomycetes</taxon>
        <taxon>Kitasatosporales</taxon>
        <taxon>Streptomycetaceae</taxon>
        <taxon>Streptomyces</taxon>
    </lineage>
</organism>
<dbReference type="SUPFAM" id="SSF51735">
    <property type="entry name" value="NAD(P)-binding Rossmann-fold domains"/>
    <property type="match status" value="1"/>
</dbReference>
<evidence type="ECO:0000313" key="3">
    <source>
        <dbReference type="EMBL" id="QJT06210.1"/>
    </source>
</evidence>
<dbReference type="PANTHER" id="PTHR24321:SF8">
    <property type="entry name" value="ESTRADIOL 17-BETA-DEHYDROGENASE 8-RELATED"/>
    <property type="match status" value="1"/>
</dbReference>
<dbReference type="CDD" id="cd05233">
    <property type="entry name" value="SDR_c"/>
    <property type="match status" value="1"/>
</dbReference>
<reference evidence="3" key="1">
    <citation type="submission" date="2020-03" db="EMBL/GenBank/DDBJ databases">
        <title>Molecular networking-based the target discovery of potent antiproliferative macrolactams: 5/6/7/16 polycyclic ansamycins and glycosylated trienomycin from Streptomyces cacaoi subsp. asoensis.</title>
        <authorList>
            <person name="Liu L.-L."/>
        </authorList>
    </citation>
    <scope>NUCLEOTIDE SEQUENCE [LARGE SCALE GENOMIC DNA]</scope>
    <source>
        <strain evidence="3">H2S5</strain>
    </source>
</reference>
<dbReference type="NCBIfam" id="NF005395">
    <property type="entry name" value="PRK06940.1"/>
    <property type="match status" value="1"/>
</dbReference>
<proteinExistence type="inferred from homology"/>
<keyword evidence="4" id="KW-1185">Reference proteome</keyword>
<keyword evidence="2" id="KW-0560">Oxidoreductase</keyword>
<comment type="similarity">
    <text evidence="1">Belongs to the short-chain dehydrogenases/reductases (SDR) family.</text>
</comment>